<dbReference type="PROSITE" id="PS51294">
    <property type="entry name" value="HTH_MYB"/>
    <property type="match status" value="1"/>
</dbReference>
<dbReference type="Pfam" id="PF13921">
    <property type="entry name" value="Myb_DNA-bind_6"/>
    <property type="match status" value="1"/>
</dbReference>
<evidence type="ECO:0000256" key="1">
    <source>
        <dbReference type="ARBA" id="ARBA00023242"/>
    </source>
</evidence>
<gene>
    <name evidence="5" type="ORF">LTR77_009953</name>
</gene>
<evidence type="ECO:0000313" key="6">
    <source>
        <dbReference type="Proteomes" id="UP001337655"/>
    </source>
</evidence>
<reference evidence="5 6" key="1">
    <citation type="submission" date="2023-08" db="EMBL/GenBank/DDBJ databases">
        <title>Black Yeasts Isolated from many extreme environments.</title>
        <authorList>
            <person name="Coleine C."/>
            <person name="Stajich J.E."/>
            <person name="Selbmann L."/>
        </authorList>
    </citation>
    <scope>NUCLEOTIDE SEQUENCE [LARGE SCALE GENOMIC DNA]</scope>
    <source>
        <strain evidence="5 6">CCFEE 5935</strain>
    </source>
</reference>
<feature type="compositionally biased region" description="Polar residues" evidence="2">
    <location>
        <begin position="367"/>
        <end position="379"/>
    </location>
</feature>
<dbReference type="Gene3D" id="1.10.10.60">
    <property type="entry name" value="Homeodomain-like"/>
    <property type="match status" value="1"/>
</dbReference>
<feature type="region of interest" description="Disordered" evidence="2">
    <location>
        <begin position="313"/>
        <end position="407"/>
    </location>
</feature>
<feature type="region of interest" description="Disordered" evidence="2">
    <location>
        <begin position="1"/>
        <end position="172"/>
    </location>
</feature>
<feature type="compositionally biased region" description="Polar residues" evidence="2">
    <location>
        <begin position="18"/>
        <end position="27"/>
    </location>
</feature>
<keyword evidence="1" id="KW-0539">Nucleus</keyword>
<dbReference type="InterPro" id="IPR052450">
    <property type="entry name" value="TRBD-Containing_Protein"/>
</dbReference>
<dbReference type="SMART" id="SM00717">
    <property type="entry name" value="SANT"/>
    <property type="match status" value="2"/>
</dbReference>
<dbReference type="EMBL" id="JAVRRT010000020">
    <property type="protein sequence ID" value="KAK5164259.1"/>
    <property type="molecule type" value="Genomic_DNA"/>
</dbReference>
<name>A0AAV9NWJ3_9PEZI</name>
<dbReference type="GeneID" id="89931283"/>
<sequence>MAYRPTSLDFINRPNPVEPQSVQQNHPLNDAPRLEQSSKEEFPRLLWDNDDTSPSEERPSKRRKSGDARPKVLNLPRPPAVKSHTKRMLIPPTLSGLHQPPPDAGLLPSISTGQPVRDTGRSLANEADAAPKPTSAAQETESHARAKPSPKAAPKDVFATPTSTSKRNKWSEEETAQLLKGVARFGMGNWTRILKCTDYTFESRTAIDLKDRFRVCCPDEYAASKKPKRAVHEQSSEQVQPSDKRLPEKPASSRLERKSSVELRKMGIEEPFSKSKRRPRTAYSKEEDDALLEGFEKYGNSWASIQQDEALRLSHRQPTDLRDRFRTKHPERYKQAGLAPRPEVFPKKPDRRRIIISTARQEDSNDDPTSTKDASNVTTAHDHRPAPKEMESNDQATSGPPKPAPITSLLPYDDVFWGAPFSHGDNEFDRPTLDRQILDWPLDIARPAPTTSSASINPLVTVKPPVPRHNYTDGRAVLGGSQSSGALPSLAAITATAGSDGDFMEHLELPELVGVLGDMGYESNKGGQIPSLEELMS</sequence>
<dbReference type="PANTHER" id="PTHR46734">
    <property type="entry name" value="TELOMERIC REPEAT-BINDING FACTOR 1 TERF1"/>
    <property type="match status" value="1"/>
</dbReference>
<dbReference type="Proteomes" id="UP001337655">
    <property type="component" value="Unassembled WGS sequence"/>
</dbReference>
<evidence type="ECO:0000259" key="3">
    <source>
        <dbReference type="PROSITE" id="PS50090"/>
    </source>
</evidence>
<dbReference type="InterPro" id="IPR009057">
    <property type="entry name" value="Homeodomain-like_sf"/>
</dbReference>
<protein>
    <submittedName>
        <fullName evidence="5">Uncharacterized protein</fullName>
    </submittedName>
</protein>
<evidence type="ECO:0000259" key="4">
    <source>
        <dbReference type="PROSITE" id="PS51294"/>
    </source>
</evidence>
<feature type="compositionally biased region" description="Basic and acidic residues" evidence="2">
    <location>
        <begin position="254"/>
        <end position="273"/>
    </location>
</feature>
<dbReference type="PANTHER" id="PTHR46734:SF1">
    <property type="entry name" value="TELOMERIC REPEAT-BINDING FACTOR 1"/>
    <property type="match status" value="1"/>
</dbReference>
<keyword evidence="6" id="KW-1185">Reference proteome</keyword>
<feature type="compositionally biased region" description="Basic and acidic residues" evidence="2">
    <location>
        <begin position="313"/>
        <end position="334"/>
    </location>
</feature>
<feature type="domain" description="Myb-like" evidence="3">
    <location>
        <begin position="162"/>
        <end position="214"/>
    </location>
</feature>
<dbReference type="RefSeq" id="XP_064654552.1">
    <property type="nucleotide sequence ID" value="XM_064807179.1"/>
</dbReference>
<feature type="compositionally biased region" description="Basic and acidic residues" evidence="2">
    <location>
        <begin position="55"/>
        <end position="70"/>
    </location>
</feature>
<comment type="caution">
    <text evidence="5">The sequence shown here is derived from an EMBL/GenBank/DDBJ whole genome shotgun (WGS) entry which is preliminary data.</text>
</comment>
<dbReference type="AlphaFoldDB" id="A0AAV9NWJ3"/>
<dbReference type="Pfam" id="PF00249">
    <property type="entry name" value="Myb_DNA-binding"/>
    <property type="match status" value="1"/>
</dbReference>
<evidence type="ECO:0000256" key="2">
    <source>
        <dbReference type="SAM" id="MobiDB-lite"/>
    </source>
</evidence>
<dbReference type="InterPro" id="IPR001005">
    <property type="entry name" value="SANT/Myb"/>
</dbReference>
<dbReference type="PROSITE" id="PS50090">
    <property type="entry name" value="MYB_LIKE"/>
    <property type="match status" value="2"/>
</dbReference>
<proteinExistence type="predicted"/>
<dbReference type="SUPFAM" id="SSF46689">
    <property type="entry name" value="Homeodomain-like"/>
    <property type="match status" value="2"/>
</dbReference>
<feature type="domain" description="HTH myb-type" evidence="4">
    <location>
        <begin position="162"/>
        <end position="221"/>
    </location>
</feature>
<organism evidence="5 6">
    <name type="scientific">Saxophila tyrrhenica</name>
    <dbReference type="NCBI Taxonomy" id="1690608"/>
    <lineage>
        <taxon>Eukaryota</taxon>
        <taxon>Fungi</taxon>
        <taxon>Dikarya</taxon>
        <taxon>Ascomycota</taxon>
        <taxon>Pezizomycotina</taxon>
        <taxon>Dothideomycetes</taxon>
        <taxon>Dothideomycetidae</taxon>
        <taxon>Mycosphaerellales</taxon>
        <taxon>Extremaceae</taxon>
        <taxon>Saxophila</taxon>
    </lineage>
</organism>
<feature type="region of interest" description="Disordered" evidence="2">
    <location>
        <begin position="224"/>
        <end position="285"/>
    </location>
</feature>
<feature type="compositionally biased region" description="Basic and acidic residues" evidence="2">
    <location>
        <begin position="380"/>
        <end position="391"/>
    </location>
</feature>
<accession>A0AAV9NWJ3</accession>
<evidence type="ECO:0000313" key="5">
    <source>
        <dbReference type="EMBL" id="KAK5164259.1"/>
    </source>
</evidence>
<dbReference type="Gene3D" id="1.10.246.220">
    <property type="match status" value="1"/>
</dbReference>
<dbReference type="CDD" id="cd11660">
    <property type="entry name" value="SANT_TRF"/>
    <property type="match status" value="2"/>
</dbReference>
<dbReference type="InterPro" id="IPR017930">
    <property type="entry name" value="Myb_dom"/>
</dbReference>
<feature type="compositionally biased region" description="Basic and acidic residues" evidence="2">
    <location>
        <begin position="32"/>
        <end position="43"/>
    </location>
</feature>
<feature type="domain" description="Myb-like" evidence="3">
    <location>
        <begin position="275"/>
        <end position="329"/>
    </location>
</feature>